<feature type="compositionally biased region" description="Polar residues" evidence="6">
    <location>
        <begin position="91"/>
        <end position="110"/>
    </location>
</feature>
<gene>
    <name evidence="8" type="ORF">FVEG_13829</name>
</gene>
<dbReference type="EMBL" id="DS022265">
    <property type="protein sequence ID" value="EWG55896.1"/>
    <property type="molecule type" value="Genomic_DNA"/>
</dbReference>
<dbReference type="GO" id="GO:0000981">
    <property type="term" value="F:DNA-binding transcription factor activity, RNA polymerase II-specific"/>
    <property type="evidence" value="ECO:0007669"/>
    <property type="project" value="InterPro"/>
</dbReference>
<dbReference type="AlphaFoldDB" id="W7MX31"/>
<dbReference type="GO" id="GO:0005634">
    <property type="term" value="C:nucleus"/>
    <property type="evidence" value="ECO:0007669"/>
    <property type="project" value="UniProtKB-SubCell"/>
</dbReference>
<keyword evidence="2" id="KW-0479">Metal-binding</keyword>
<dbReference type="SMART" id="SM00066">
    <property type="entry name" value="GAL4"/>
    <property type="match status" value="1"/>
</dbReference>
<organism evidence="8 9">
    <name type="scientific">Gibberella moniliformis (strain M3125 / FGSC 7600)</name>
    <name type="common">Maize ear and stalk rot fungus</name>
    <name type="synonym">Fusarium verticillioides</name>
    <dbReference type="NCBI Taxonomy" id="334819"/>
    <lineage>
        <taxon>Eukaryota</taxon>
        <taxon>Fungi</taxon>
        <taxon>Dikarya</taxon>
        <taxon>Ascomycota</taxon>
        <taxon>Pezizomycotina</taxon>
        <taxon>Sordariomycetes</taxon>
        <taxon>Hypocreomycetidae</taxon>
        <taxon>Hypocreales</taxon>
        <taxon>Nectriaceae</taxon>
        <taxon>Fusarium</taxon>
        <taxon>Fusarium fujikuroi species complex</taxon>
    </lineage>
</organism>
<evidence type="ECO:0000313" key="8">
    <source>
        <dbReference type="EMBL" id="EWG55896.1"/>
    </source>
</evidence>
<comment type="subcellular location">
    <subcellularLocation>
        <location evidence="1">Nucleus</location>
    </subcellularLocation>
</comment>
<dbReference type="SUPFAM" id="SSF57701">
    <property type="entry name" value="Zn2/Cys6 DNA-binding domain"/>
    <property type="match status" value="1"/>
</dbReference>
<feature type="region of interest" description="Disordered" evidence="6">
    <location>
        <begin position="89"/>
        <end position="110"/>
    </location>
</feature>
<dbReference type="CDD" id="cd00067">
    <property type="entry name" value="GAL4"/>
    <property type="match status" value="1"/>
</dbReference>
<keyword evidence="9" id="KW-1185">Reference proteome</keyword>
<evidence type="ECO:0000256" key="3">
    <source>
        <dbReference type="ARBA" id="ARBA00023015"/>
    </source>
</evidence>
<protein>
    <recommendedName>
        <fullName evidence="7">Zn(2)-C6 fungal-type domain-containing protein</fullName>
    </recommendedName>
</protein>
<dbReference type="PANTHER" id="PTHR47338:SF9">
    <property type="entry name" value="ZN(II)2CYS6 TRANSCRIPTION FACTOR (EUROFUNG)"/>
    <property type="match status" value="1"/>
</dbReference>
<dbReference type="InterPro" id="IPR036864">
    <property type="entry name" value="Zn2-C6_fun-type_DNA-bd_sf"/>
</dbReference>
<reference evidence="8 9" key="1">
    <citation type="journal article" date="2010" name="Nature">
        <title>Comparative genomics reveals mobile pathogenicity chromosomes in Fusarium.</title>
        <authorList>
            <person name="Ma L.J."/>
            <person name="van der Does H.C."/>
            <person name="Borkovich K.A."/>
            <person name="Coleman J.J."/>
            <person name="Daboussi M.J."/>
            <person name="Di Pietro A."/>
            <person name="Dufresne M."/>
            <person name="Freitag M."/>
            <person name="Grabherr M."/>
            <person name="Henrissat B."/>
            <person name="Houterman P.M."/>
            <person name="Kang S."/>
            <person name="Shim W.B."/>
            <person name="Woloshuk C."/>
            <person name="Xie X."/>
            <person name="Xu J.R."/>
            <person name="Antoniw J."/>
            <person name="Baker S.E."/>
            <person name="Bluhm B.H."/>
            <person name="Breakspear A."/>
            <person name="Brown D.W."/>
            <person name="Butchko R.A."/>
            <person name="Chapman S."/>
            <person name="Coulson R."/>
            <person name="Coutinho P.M."/>
            <person name="Danchin E.G."/>
            <person name="Diener A."/>
            <person name="Gale L.R."/>
            <person name="Gardiner D.M."/>
            <person name="Goff S."/>
            <person name="Hammond-Kosack K.E."/>
            <person name="Hilburn K."/>
            <person name="Hua-Van A."/>
            <person name="Jonkers W."/>
            <person name="Kazan K."/>
            <person name="Kodira C.D."/>
            <person name="Koehrsen M."/>
            <person name="Kumar L."/>
            <person name="Lee Y.H."/>
            <person name="Li L."/>
            <person name="Manners J.M."/>
            <person name="Miranda-Saavedra D."/>
            <person name="Mukherjee M."/>
            <person name="Park G."/>
            <person name="Park J."/>
            <person name="Park S.Y."/>
            <person name="Proctor R.H."/>
            <person name="Regev A."/>
            <person name="Ruiz-Roldan M.C."/>
            <person name="Sain D."/>
            <person name="Sakthikumar S."/>
            <person name="Sykes S."/>
            <person name="Schwartz D.C."/>
            <person name="Turgeon B.G."/>
            <person name="Wapinski I."/>
            <person name="Yoder O."/>
            <person name="Young S."/>
            <person name="Zeng Q."/>
            <person name="Zhou S."/>
            <person name="Galagan J."/>
            <person name="Cuomo C.A."/>
            <person name="Kistler H.C."/>
            <person name="Rep M."/>
        </authorList>
    </citation>
    <scope>NUCLEOTIDE SEQUENCE [LARGE SCALE GENOMIC DNA]</scope>
    <source>
        <strain evidence="9">M3125 / FGSC 7600</strain>
    </source>
</reference>
<feature type="region of interest" description="Disordered" evidence="6">
    <location>
        <begin position="45"/>
        <end position="67"/>
    </location>
</feature>
<dbReference type="RefSeq" id="XP_018762087.1">
    <property type="nucleotide sequence ID" value="XM_018903176.1"/>
</dbReference>
<evidence type="ECO:0000256" key="2">
    <source>
        <dbReference type="ARBA" id="ARBA00022723"/>
    </source>
</evidence>
<dbReference type="Proteomes" id="UP000009096">
    <property type="component" value="Chromosome 10"/>
</dbReference>
<dbReference type="Pfam" id="PF00172">
    <property type="entry name" value="Zn_clus"/>
    <property type="match status" value="1"/>
</dbReference>
<keyword evidence="4" id="KW-0804">Transcription</keyword>
<dbReference type="VEuPathDB" id="FungiDB:FVEG_13829"/>
<evidence type="ECO:0000259" key="7">
    <source>
        <dbReference type="PROSITE" id="PS50048"/>
    </source>
</evidence>
<proteinExistence type="predicted"/>
<dbReference type="Gene3D" id="4.10.240.10">
    <property type="entry name" value="Zn(2)-C6 fungal-type DNA-binding domain"/>
    <property type="match status" value="1"/>
</dbReference>
<dbReference type="PROSITE" id="PS50048">
    <property type="entry name" value="ZN2_CY6_FUNGAL_2"/>
    <property type="match status" value="1"/>
</dbReference>
<accession>W7MX31</accession>
<evidence type="ECO:0000256" key="6">
    <source>
        <dbReference type="SAM" id="MobiDB-lite"/>
    </source>
</evidence>
<feature type="compositionally biased region" description="Polar residues" evidence="6">
    <location>
        <begin position="47"/>
        <end position="58"/>
    </location>
</feature>
<dbReference type="InterPro" id="IPR001138">
    <property type="entry name" value="Zn2Cys6_DnaBD"/>
</dbReference>
<dbReference type="KEGG" id="fvr:FVEG_13829"/>
<name>W7MX31_GIBM7</name>
<evidence type="ECO:0000313" key="9">
    <source>
        <dbReference type="Proteomes" id="UP000009096"/>
    </source>
</evidence>
<dbReference type="PANTHER" id="PTHR47338">
    <property type="entry name" value="ZN(II)2CYS6 TRANSCRIPTION FACTOR (EUROFUNG)-RELATED"/>
    <property type="match status" value="1"/>
</dbReference>
<feature type="domain" description="Zn(2)-C6 fungal-type" evidence="7">
    <location>
        <begin position="13"/>
        <end position="43"/>
    </location>
</feature>
<dbReference type="GeneID" id="30071139"/>
<dbReference type="GO" id="GO:0008270">
    <property type="term" value="F:zinc ion binding"/>
    <property type="evidence" value="ECO:0007669"/>
    <property type="project" value="InterPro"/>
</dbReference>
<dbReference type="EMBL" id="CM000587">
    <property type="protein sequence ID" value="EWG55896.1"/>
    <property type="molecule type" value="Genomic_DNA"/>
</dbReference>
<evidence type="ECO:0000256" key="4">
    <source>
        <dbReference type="ARBA" id="ARBA00023163"/>
    </source>
</evidence>
<dbReference type="InterPro" id="IPR050815">
    <property type="entry name" value="TF_fung"/>
</dbReference>
<keyword evidence="5" id="KW-0539">Nucleus</keyword>
<dbReference type="PROSITE" id="PS00463">
    <property type="entry name" value="ZN2_CY6_FUNGAL_1"/>
    <property type="match status" value="1"/>
</dbReference>
<sequence length="194" mass="21615">MASGTQIRQTRRACEPCRRKKSKCTGERPVCSFCERLQLPCKYAARGSSSQDSTNKAQKSQKLKSTKDRVQLLESQIATLSELVGSRTNKEAQASELSQPLPTISNPDGNPLSTRQAVPNERQTVSFSEAHFIALMLEFTTHEYFRNEHAEASSYYSRSAATTIQSLAAEGKHQVEIVQALCMMALRDIVGKWD</sequence>
<keyword evidence="3" id="KW-0805">Transcription regulation</keyword>
<evidence type="ECO:0000256" key="1">
    <source>
        <dbReference type="ARBA" id="ARBA00004123"/>
    </source>
</evidence>
<evidence type="ECO:0000256" key="5">
    <source>
        <dbReference type="ARBA" id="ARBA00023242"/>
    </source>
</evidence>